<dbReference type="EMBL" id="JXTC01000111">
    <property type="protein sequence ID" value="PON87947.1"/>
    <property type="molecule type" value="Genomic_DNA"/>
</dbReference>
<evidence type="ECO:0000313" key="2">
    <source>
        <dbReference type="Proteomes" id="UP000237000"/>
    </source>
</evidence>
<reference evidence="2" key="1">
    <citation type="submission" date="2016-06" db="EMBL/GenBank/DDBJ databases">
        <title>Parallel loss of symbiosis genes in relatives of nitrogen-fixing non-legume Parasponia.</title>
        <authorList>
            <person name="Van Velzen R."/>
            <person name="Holmer R."/>
            <person name="Bu F."/>
            <person name="Rutten L."/>
            <person name="Van Zeijl A."/>
            <person name="Liu W."/>
            <person name="Santuari L."/>
            <person name="Cao Q."/>
            <person name="Sharma T."/>
            <person name="Shen D."/>
            <person name="Roswanjaya Y."/>
            <person name="Wardhani T."/>
            <person name="Kalhor M.S."/>
            <person name="Jansen J."/>
            <person name="Van den Hoogen J."/>
            <person name="Gungor B."/>
            <person name="Hartog M."/>
            <person name="Hontelez J."/>
            <person name="Verver J."/>
            <person name="Yang W.-C."/>
            <person name="Schijlen E."/>
            <person name="Repin R."/>
            <person name="Schilthuizen M."/>
            <person name="Schranz E."/>
            <person name="Heidstra R."/>
            <person name="Miyata K."/>
            <person name="Fedorova E."/>
            <person name="Kohlen W."/>
            <person name="Bisseling T."/>
            <person name="Smit S."/>
            <person name="Geurts R."/>
        </authorList>
    </citation>
    <scope>NUCLEOTIDE SEQUENCE [LARGE SCALE GENOMIC DNA]</scope>
    <source>
        <strain evidence="2">cv. RG33-2</strain>
    </source>
</reference>
<keyword evidence="2" id="KW-1185">Reference proteome</keyword>
<dbReference type="Proteomes" id="UP000237000">
    <property type="component" value="Unassembled WGS sequence"/>
</dbReference>
<protein>
    <submittedName>
        <fullName evidence="1">Uncharacterized protein</fullName>
    </submittedName>
</protein>
<sequence>MGLVEVTTGGEGIRVIGSGLGAKTVGEWPKKLVGVVWAETKSSMIAHGGGIAFLFGFALFEKSTVAW</sequence>
<accession>A0A2P5EQX4</accession>
<dbReference type="InParanoid" id="A0A2P5EQX4"/>
<comment type="caution">
    <text evidence="1">The sequence shown here is derived from an EMBL/GenBank/DDBJ whole genome shotgun (WGS) entry which is preliminary data.</text>
</comment>
<gene>
    <name evidence="1" type="ORF">TorRG33x02_163260</name>
</gene>
<dbReference type="OrthoDB" id="10441512at2759"/>
<dbReference type="AlphaFoldDB" id="A0A2P5EQX4"/>
<organism evidence="1 2">
    <name type="scientific">Trema orientale</name>
    <name type="common">Charcoal tree</name>
    <name type="synonym">Celtis orientalis</name>
    <dbReference type="NCBI Taxonomy" id="63057"/>
    <lineage>
        <taxon>Eukaryota</taxon>
        <taxon>Viridiplantae</taxon>
        <taxon>Streptophyta</taxon>
        <taxon>Embryophyta</taxon>
        <taxon>Tracheophyta</taxon>
        <taxon>Spermatophyta</taxon>
        <taxon>Magnoliopsida</taxon>
        <taxon>eudicotyledons</taxon>
        <taxon>Gunneridae</taxon>
        <taxon>Pentapetalae</taxon>
        <taxon>rosids</taxon>
        <taxon>fabids</taxon>
        <taxon>Rosales</taxon>
        <taxon>Cannabaceae</taxon>
        <taxon>Trema</taxon>
    </lineage>
</organism>
<name>A0A2P5EQX4_TREOI</name>
<proteinExistence type="predicted"/>
<evidence type="ECO:0000313" key="1">
    <source>
        <dbReference type="EMBL" id="PON87947.1"/>
    </source>
</evidence>